<dbReference type="Proteomes" id="UP000825367">
    <property type="component" value="Chromosome"/>
</dbReference>
<name>A0ABX8VCM4_9MYCO</name>
<feature type="transmembrane region" description="Helical" evidence="1">
    <location>
        <begin position="29"/>
        <end position="49"/>
    </location>
</feature>
<dbReference type="RefSeq" id="WP_096311912.1">
    <property type="nucleotide sequence ID" value="NZ_BAAAVX010000030.1"/>
</dbReference>
<gene>
    <name evidence="2" type="ORF">K0O64_20320</name>
</gene>
<keyword evidence="1" id="KW-0472">Membrane</keyword>
<evidence type="ECO:0000313" key="3">
    <source>
        <dbReference type="Proteomes" id="UP000825367"/>
    </source>
</evidence>
<sequence length="102" mass="10913">MKVDYLPLRQGIEVSAVTMTDSLVVASPWLSAVIGGAVLAALIASALLLRVRAKHRRSEAAAVARCRGMVAEALVVRQRVAGKIDSDTYQQLMNDLAAGRRP</sequence>
<reference evidence="2 3" key="1">
    <citation type="submission" date="2021-07" db="EMBL/GenBank/DDBJ databases">
        <title>Whole genome sequencing of non-tuberculosis mycobacteria type-strains.</title>
        <authorList>
            <person name="Igarashi Y."/>
            <person name="Osugi A."/>
            <person name="Mitarai S."/>
        </authorList>
    </citation>
    <scope>NUCLEOTIDE SEQUENCE [LARGE SCALE GENOMIC DNA]</scope>
    <source>
        <strain evidence="2 3">JCM 16370</strain>
    </source>
</reference>
<evidence type="ECO:0000313" key="2">
    <source>
        <dbReference type="EMBL" id="QYL15442.1"/>
    </source>
</evidence>
<proteinExistence type="predicted"/>
<evidence type="ECO:0000256" key="1">
    <source>
        <dbReference type="SAM" id="Phobius"/>
    </source>
</evidence>
<accession>A0ABX8VCM4</accession>
<keyword evidence="1" id="KW-0812">Transmembrane</keyword>
<evidence type="ECO:0008006" key="4">
    <source>
        <dbReference type="Google" id="ProtNLM"/>
    </source>
</evidence>
<keyword evidence="1" id="KW-1133">Transmembrane helix</keyword>
<organism evidence="2 3">
    <name type="scientific">Mycolicibacterium pallens</name>
    <dbReference type="NCBI Taxonomy" id="370524"/>
    <lineage>
        <taxon>Bacteria</taxon>
        <taxon>Bacillati</taxon>
        <taxon>Actinomycetota</taxon>
        <taxon>Actinomycetes</taxon>
        <taxon>Mycobacteriales</taxon>
        <taxon>Mycobacteriaceae</taxon>
        <taxon>Mycolicibacterium</taxon>
    </lineage>
</organism>
<dbReference type="EMBL" id="CP080333">
    <property type="protein sequence ID" value="QYL15442.1"/>
    <property type="molecule type" value="Genomic_DNA"/>
</dbReference>
<keyword evidence="3" id="KW-1185">Reference proteome</keyword>
<protein>
    <recommendedName>
        <fullName evidence="4">SHOCT domain-containing protein</fullName>
    </recommendedName>
</protein>